<keyword evidence="2" id="KW-0378">Hydrolase</keyword>
<dbReference type="GO" id="GO:0005794">
    <property type="term" value="C:Golgi apparatus"/>
    <property type="evidence" value="ECO:0007669"/>
    <property type="project" value="TreeGrafter"/>
</dbReference>
<evidence type="ECO:0000313" key="6">
    <source>
        <dbReference type="Proteomes" id="UP000541444"/>
    </source>
</evidence>
<dbReference type="PANTHER" id="PTHR43806:SF7">
    <property type="entry name" value="MEMBRANE-BOUND TRANSCRIPTION FACTOR SITE-1 PROTEASE"/>
    <property type="match status" value="1"/>
</dbReference>
<accession>A0A7J7LZU3</accession>
<dbReference type="GO" id="GO:0006508">
    <property type="term" value="P:proteolysis"/>
    <property type="evidence" value="ECO:0007669"/>
    <property type="project" value="UniProtKB-KW"/>
</dbReference>
<evidence type="ECO:0000259" key="3">
    <source>
        <dbReference type="Pfam" id="PF23090"/>
    </source>
</evidence>
<comment type="caution">
    <text evidence="5">The sequence shown here is derived from an EMBL/GenBank/DDBJ whole genome shotgun (WGS) entry which is preliminary data.</text>
</comment>
<protein>
    <submittedName>
        <fullName evidence="5">Uncharacterized protein</fullName>
    </submittedName>
</protein>
<sequence>FGRVKPNIVAYGQEIMGSKISTGCKSLSGISVASPSSCSLESYEILKRYRSRASLFPRILDYTDHPYSWPFSRQLLYAGAMSVIYNATLLNGMGLIGYVEGQPRCHPNNDEENLFSIHFYFKIIWTWTGYLALHMQIKDEGAHFLGLIEGNVTVNIFSPSPPRERGQRRPRTCIIQLKLKVVPTLPREKRILWDQYHSIKYPPRYIPRDYLEVRNDILDWHGDYMHTNFHIMFNMLRNSGYYVETLGSPLTCFDAR</sequence>
<dbReference type="PANTHER" id="PTHR43806">
    <property type="entry name" value="PEPTIDASE S8"/>
    <property type="match status" value="1"/>
</dbReference>
<dbReference type="InterPro" id="IPR057032">
    <property type="entry name" value="MBTPS1_4th"/>
</dbReference>
<name>A0A7J7LZU3_9MAGN</name>
<dbReference type="GO" id="GO:0004252">
    <property type="term" value="F:serine-type endopeptidase activity"/>
    <property type="evidence" value="ECO:0007669"/>
    <property type="project" value="TreeGrafter"/>
</dbReference>
<dbReference type="OrthoDB" id="968918at2759"/>
<organism evidence="5 6">
    <name type="scientific">Kingdonia uniflora</name>
    <dbReference type="NCBI Taxonomy" id="39325"/>
    <lineage>
        <taxon>Eukaryota</taxon>
        <taxon>Viridiplantae</taxon>
        <taxon>Streptophyta</taxon>
        <taxon>Embryophyta</taxon>
        <taxon>Tracheophyta</taxon>
        <taxon>Spermatophyta</taxon>
        <taxon>Magnoliopsida</taxon>
        <taxon>Ranunculales</taxon>
        <taxon>Circaeasteraceae</taxon>
        <taxon>Kingdonia</taxon>
    </lineage>
</organism>
<keyword evidence="1" id="KW-0645">Protease</keyword>
<dbReference type="InterPro" id="IPR057060">
    <property type="entry name" value="MBTPS1_3rd"/>
</dbReference>
<keyword evidence="2" id="KW-0720">Serine protease</keyword>
<feature type="non-terminal residue" evidence="5">
    <location>
        <position position="1"/>
    </location>
</feature>
<gene>
    <name evidence="5" type="ORF">GIB67_011941</name>
</gene>
<feature type="domain" description="MBTPS1 third" evidence="4">
    <location>
        <begin position="56"/>
        <end position="184"/>
    </location>
</feature>
<dbReference type="Pfam" id="PF23090">
    <property type="entry name" value="MBTPS1_4th"/>
    <property type="match status" value="1"/>
</dbReference>
<keyword evidence="6" id="KW-1185">Reference proteome</keyword>
<evidence type="ECO:0000256" key="1">
    <source>
        <dbReference type="ARBA" id="ARBA00022670"/>
    </source>
</evidence>
<dbReference type="InterPro" id="IPR050131">
    <property type="entry name" value="Peptidase_S8_subtilisin-like"/>
</dbReference>
<evidence type="ECO:0000313" key="5">
    <source>
        <dbReference type="EMBL" id="KAF6148166.1"/>
    </source>
</evidence>
<feature type="domain" description="MBTPS1 fourth" evidence="3">
    <location>
        <begin position="186"/>
        <end position="255"/>
    </location>
</feature>
<evidence type="ECO:0000256" key="2">
    <source>
        <dbReference type="ARBA" id="ARBA00022825"/>
    </source>
</evidence>
<dbReference type="Proteomes" id="UP000541444">
    <property type="component" value="Unassembled WGS sequence"/>
</dbReference>
<proteinExistence type="predicted"/>
<dbReference type="Pfam" id="PF23094">
    <property type="entry name" value="MBTPS1_3rd"/>
    <property type="match status" value="1"/>
</dbReference>
<dbReference type="EMBL" id="JACGCM010001854">
    <property type="protein sequence ID" value="KAF6148166.1"/>
    <property type="molecule type" value="Genomic_DNA"/>
</dbReference>
<dbReference type="AlphaFoldDB" id="A0A7J7LZU3"/>
<evidence type="ECO:0000259" key="4">
    <source>
        <dbReference type="Pfam" id="PF23094"/>
    </source>
</evidence>
<reference evidence="5 6" key="1">
    <citation type="journal article" date="2020" name="IScience">
        <title>Genome Sequencing of the Endangered Kingdonia uniflora (Circaeasteraceae, Ranunculales) Reveals Potential Mechanisms of Evolutionary Specialization.</title>
        <authorList>
            <person name="Sun Y."/>
            <person name="Deng T."/>
            <person name="Zhang A."/>
            <person name="Moore M.J."/>
            <person name="Landis J.B."/>
            <person name="Lin N."/>
            <person name="Zhang H."/>
            <person name="Zhang X."/>
            <person name="Huang J."/>
            <person name="Zhang X."/>
            <person name="Sun H."/>
            <person name="Wang H."/>
        </authorList>
    </citation>
    <scope>NUCLEOTIDE SEQUENCE [LARGE SCALE GENOMIC DNA]</scope>
    <source>
        <strain evidence="5">TB1705</strain>
        <tissue evidence="5">Leaf</tissue>
    </source>
</reference>